<evidence type="ECO:0000313" key="2">
    <source>
        <dbReference type="EMBL" id="PUZ53503.1"/>
    </source>
</evidence>
<organism evidence="2 3">
    <name type="scientific">Panicum hallii var. hallii</name>
    <dbReference type="NCBI Taxonomy" id="1504633"/>
    <lineage>
        <taxon>Eukaryota</taxon>
        <taxon>Viridiplantae</taxon>
        <taxon>Streptophyta</taxon>
        <taxon>Embryophyta</taxon>
        <taxon>Tracheophyta</taxon>
        <taxon>Spermatophyta</taxon>
        <taxon>Magnoliopsida</taxon>
        <taxon>Liliopsida</taxon>
        <taxon>Poales</taxon>
        <taxon>Poaceae</taxon>
        <taxon>PACMAD clade</taxon>
        <taxon>Panicoideae</taxon>
        <taxon>Panicodae</taxon>
        <taxon>Paniceae</taxon>
        <taxon>Panicinae</taxon>
        <taxon>Panicum</taxon>
        <taxon>Panicum sect. Panicum</taxon>
    </lineage>
</organism>
<dbReference type="Gramene" id="PUZ53503">
    <property type="protein sequence ID" value="PUZ53503"/>
    <property type="gene ID" value="GQ55_5G056700"/>
</dbReference>
<protein>
    <submittedName>
        <fullName evidence="2">Uncharacterized protein</fullName>
    </submittedName>
</protein>
<dbReference type="AlphaFoldDB" id="A0A2T7DD71"/>
<evidence type="ECO:0000313" key="3">
    <source>
        <dbReference type="Proteomes" id="UP000244336"/>
    </source>
</evidence>
<dbReference type="EMBL" id="CM009753">
    <property type="protein sequence ID" value="PUZ53503.1"/>
    <property type="molecule type" value="Genomic_DNA"/>
</dbReference>
<gene>
    <name evidence="2" type="ORF">GQ55_5G056700</name>
</gene>
<name>A0A2T7DD71_9POAL</name>
<evidence type="ECO:0000256" key="1">
    <source>
        <dbReference type="SAM" id="MobiDB-lite"/>
    </source>
</evidence>
<dbReference type="Proteomes" id="UP000244336">
    <property type="component" value="Chromosome 5"/>
</dbReference>
<sequence length="152" mass="16627">MWGAAILQDGSEGKEFGRKGQPRHAAPAARFCGRASKTRTTAWLSRSHGRWGPSDGAHPNHRPLRCCSLSLFSLLPMLTRPWKPLVLTAAAAGTSPDVPTGSLLQLYSIHPCWFHHMGQLLQCLKLQGAPVNRKDSSTSLLQIKLSGKLVWP</sequence>
<proteinExistence type="predicted"/>
<keyword evidence="3" id="KW-1185">Reference proteome</keyword>
<accession>A0A2T7DD71</accession>
<reference evidence="2 3" key="1">
    <citation type="submission" date="2018-04" db="EMBL/GenBank/DDBJ databases">
        <title>WGS assembly of Panicum hallii var. hallii HAL2.</title>
        <authorList>
            <person name="Lovell J."/>
            <person name="Jenkins J."/>
            <person name="Lowry D."/>
            <person name="Mamidi S."/>
            <person name="Sreedasyam A."/>
            <person name="Weng X."/>
            <person name="Barry K."/>
            <person name="Bonette J."/>
            <person name="Campitelli B."/>
            <person name="Daum C."/>
            <person name="Gordon S."/>
            <person name="Gould B."/>
            <person name="Lipzen A."/>
            <person name="MacQueen A."/>
            <person name="Palacio-Mejia J."/>
            <person name="Plott C."/>
            <person name="Shakirov E."/>
            <person name="Shu S."/>
            <person name="Yoshinaga Y."/>
            <person name="Zane M."/>
            <person name="Rokhsar D."/>
            <person name="Grimwood J."/>
            <person name="Schmutz J."/>
            <person name="Juenger T."/>
        </authorList>
    </citation>
    <scope>NUCLEOTIDE SEQUENCE [LARGE SCALE GENOMIC DNA]</scope>
    <source>
        <strain evidence="3">cv. HAL2</strain>
    </source>
</reference>
<feature type="region of interest" description="Disordered" evidence="1">
    <location>
        <begin position="8"/>
        <end position="28"/>
    </location>
</feature>